<protein>
    <recommendedName>
        <fullName evidence="6">BOI-related E3 ubiquitin-protein ligase 2</fullName>
    </recommendedName>
</protein>
<dbReference type="Pfam" id="PF13920">
    <property type="entry name" value="zf-C3HC4_3"/>
    <property type="match status" value="1"/>
</dbReference>
<evidence type="ECO:0000256" key="2">
    <source>
        <dbReference type="ARBA" id="ARBA00022771"/>
    </source>
</evidence>
<evidence type="ECO:0000313" key="4">
    <source>
        <dbReference type="EMBL" id="KAJ4966314.1"/>
    </source>
</evidence>
<gene>
    <name evidence="4" type="ORF">NE237_018163</name>
</gene>
<evidence type="ECO:0000256" key="3">
    <source>
        <dbReference type="ARBA" id="ARBA00022833"/>
    </source>
</evidence>
<keyword evidence="3" id="KW-0862">Zinc</keyword>
<proteinExistence type="predicted"/>
<keyword evidence="2" id="KW-0863">Zinc-finger</keyword>
<dbReference type="FunFam" id="3.30.40.10:FF:000239">
    <property type="entry name" value="probable BOI-related E3 ubiquitin-protein ligase 2"/>
    <property type="match status" value="1"/>
</dbReference>
<evidence type="ECO:0008006" key="6">
    <source>
        <dbReference type="Google" id="ProtNLM"/>
    </source>
</evidence>
<dbReference type="InterPro" id="IPR013083">
    <property type="entry name" value="Znf_RING/FYVE/PHD"/>
</dbReference>
<keyword evidence="1" id="KW-0479">Metal-binding</keyword>
<dbReference type="EMBL" id="JAMYWD010000007">
    <property type="protein sequence ID" value="KAJ4966314.1"/>
    <property type="molecule type" value="Genomic_DNA"/>
</dbReference>
<dbReference type="OrthoDB" id="1711136at2759"/>
<dbReference type="GO" id="GO:0008270">
    <property type="term" value="F:zinc ion binding"/>
    <property type="evidence" value="ECO:0007669"/>
    <property type="project" value="UniProtKB-KW"/>
</dbReference>
<dbReference type="Proteomes" id="UP001141806">
    <property type="component" value="Unassembled WGS sequence"/>
</dbReference>
<dbReference type="GO" id="GO:0004842">
    <property type="term" value="F:ubiquitin-protein transferase activity"/>
    <property type="evidence" value="ECO:0007669"/>
    <property type="project" value="TreeGrafter"/>
</dbReference>
<comment type="caution">
    <text evidence="4">The sequence shown here is derived from an EMBL/GenBank/DDBJ whole genome shotgun (WGS) entry which is preliminary data.</text>
</comment>
<evidence type="ECO:0000313" key="5">
    <source>
        <dbReference type="Proteomes" id="UP001141806"/>
    </source>
</evidence>
<evidence type="ECO:0000256" key="1">
    <source>
        <dbReference type="ARBA" id="ARBA00022723"/>
    </source>
</evidence>
<keyword evidence="5" id="KW-1185">Reference proteome</keyword>
<accession>A0A9Q0QNX4</accession>
<dbReference type="Gene3D" id="3.30.40.10">
    <property type="entry name" value="Zinc/RING finger domain, C3HC4 (zinc finger)"/>
    <property type="match status" value="1"/>
</dbReference>
<dbReference type="PANTHER" id="PTHR42647:SF22">
    <property type="entry name" value="BOI-RELATED E3 UBIQUITIN-PROTEIN LIGASE 2-RELATED"/>
    <property type="match status" value="1"/>
</dbReference>
<reference evidence="4" key="1">
    <citation type="journal article" date="2023" name="Plant J.">
        <title>The genome of the king protea, Protea cynaroides.</title>
        <authorList>
            <person name="Chang J."/>
            <person name="Duong T.A."/>
            <person name="Schoeman C."/>
            <person name="Ma X."/>
            <person name="Roodt D."/>
            <person name="Barker N."/>
            <person name="Li Z."/>
            <person name="Van de Peer Y."/>
            <person name="Mizrachi E."/>
        </authorList>
    </citation>
    <scope>NUCLEOTIDE SEQUENCE</scope>
    <source>
        <tissue evidence="4">Young leaves</tissue>
    </source>
</reference>
<sequence length="275" mass="31901">MMAIEAQQYPENLGFSMCGSQEWMDPCGGFYDLYLNTQQQQQMQQLQNLNLLRNHNLGFQNSPVVSSSSDSNLVPVGSSESLAAQIDKQALEIDRFIMLQNERLRLILQEQRKHQTTLLLKRIESKMLSLLKQKDEEIGRAVKRTMELEECLRRVEMEKQAWQRIAKENEAMVLALNQKLEQIKENTYCFPSAVAEDAESCCDVSPEHYREEKRRKIREQEPMTKMTCEGCNSRRSCVLFLPCRHLCSCKYCEPFLHSCPVCNSPKNVSMEIFVT</sequence>
<dbReference type="PANTHER" id="PTHR42647">
    <property type="entry name" value="SBP (S-RIBONUCLEASE BINDING PROTEIN) FAMILY PROTEIN"/>
    <property type="match status" value="1"/>
</dbReference>
<organism evidence="4 5">
    <name type="scientific">Protea cynaroides</name>
    <dbReference type="NCBI Taxonomy" id="273540"/>
    <lineage>
        <taxon>Eukaryota</taxon>
        <taxon>Viridiplantae</taxon>
        <taxon>Streptophyta</taxon>
        <taxon>Embryophyta</taxon>
        <taxon>Tracheophyta</taxon>
        <taxon>Spermatophyta</taxon>
        <taxon>Magnoliopsida</taxon>
        <taxon>Proteales</taxon>
        <taxon>Proteaceae</taxon>
        <taxon>Protea</taxon>
    </lineage>
</organism>
<dbReference type="PIRSF" id="PIRSF036836">
    <property type="entry name" value="RNase_bind_SBP1"/>
    <property type="match status" value="1"/>
</dbReference>
<name>A0A9Q0QNX4_9MAGN</name>
<dbReference type="AlphaFoldDB" id="A0A9Q0QNX4"/>